<dbReference type="InterPro" id="IPR037295">
    <property type="entry name" value="Alpha-lytic_protease_prodomain"/>
</dbReference>
<comment type="similarity">
    <text evidence="1">Belongs to the peptidase S1 family.</text>
</comment>
<dbReference type="EMBL" id="BAABAQ010000011">
    <property type="protein sequence ID" value="GAA4201397.1"/>
    <property type="molecule type" value="Genomic_DNA"/>
</dbReference>
<name>A0ABP8BA70_9ACTN</name>
<sequence>MLRRGTLLAGATTVALYLVATVAPAVAASAPPAPQPQAAMLEALQRDLGLTAEQAVQRLANEHRAAASEAALTKELGAEYAGAWLNGDASQLSVATTDATDAGAIRAKGAQPVIVGRSLAALDAVKAKLDGASAEAKAGASLWYVDVTTNSVVVLAADQAAGEALAAAAGADRSAVKVALSTEKPQAFINIIGGNAFYIGGSRCSIGFSARRGSAPGFVTAGHCGRAGATTSNPSGSFYGSSFPGNDYAWVSTPGHTMTPYVRGSGGANVTVRGSTQASVGSSICRSGSTTGWRCGTIQQHGATVNYSQGSVSGLTRTSACAEPGDSGGSFISGSQAQGVTSGGSGNCSVGGTTYHQPVNEILSAYGLTLVTG</sequence>
<keyword evidence="4" id="KW-0378">Hydrolase</keyword>
<evidence type="ECO:0000256" key="7">
    <source>
        <dbReference type="ARBA" id="ARBA00023157"/>
    </source>
</evidence>
<keyword evidence="5" id="KW-0720">Serine protease</keyword>
<feature type="domain" description="Peptidase S1A alpha-lytic prodomain" evidence="9">
    <location>
        <begin position="117"/>
        <end position="172"/>
    </location>
</feature>
<reference evidence="11" key="1">
    <citation type="journal article" date="2019" name="Int. J. Syst. Evol. Microbiol.">
        <title>The Global Catalogue of Microorganisms (GCM) 10K type strain sequencing project: providing services to taxonomists for standard genome sequencing and annotation.</title>
        <authorList>
            <consortium name="The Broad Institute Genomics Platform"/>
            <consortium name="The Broad Institute Genome Sequencing Center for Infectious Disease"/>
            <person name="Wu L."/>
            <person name="Ma J."/>
        </authorList>
    </citation>
    <scope>NUCLEOTIDE SEQUENCE [LARGE SCALE GENOMIC DNA]</scope>
    <source>
        <strain evidence="11">JCM 17388</strain>
    </source>
</reference>
<dbReference type="Pfam" id="PF02983">
    <property type="entry name" value="Pro_Al_protease"/>
    <property type="match status" value="1"/>
</dbReference>
<dbReference type="InterPro" id="IPR043504">
    <property type="entry name" value="Peptidase_S1_PA_chymotrypsin"/>
</dbReference>
<dbReference type="InterPro" id="IPR004236">
    <property type="entry name" value="Pept_S1_alpha_lytic"/>
</dbReference>
<evidence type="ECO:0000313" key="10">
    <source>
        <dbReference type="EMBL" id="GAA4201397.1"/>
    </source>
</evidence>
<evidence type="ECO:0000256" key="2">
    <source>
        <dbReference type="ARBA" id="ARBA00022670"/>
    </source>
</evidence>
<dbReference type="InterPro" id="IPR009003">
    <property type="entry name" value="Peptidase_S1_PA"/>
</dbReference>
<evidence type="ECO:0000256" key="8">
    <source>
        <dbReference type="SAM" id="SignalP"/>
    </source>
</evidence>
<evidence type="ECO:0000256" key="3">
    <source>
        <dbReference type="ARBA" id="ARBA00022729"/>
    </source>
</evidence>
<evidence type="ECO:0000256" key="5">
    <source>
        <dbReference type="ARBA" id="ARBA00022825"/>
    </source>
</evidence>
<dbReference type="PIRSF" id="PIRSF001134">
    <property type="entry name" value="Streptogrisin"/>
    <property type="match status" value="1"/>
</dbReference>
<comment type="caution">
    <text evidence="10">The sequence shown here is derived from an EMBL/GenBank/DDBJ whole genome shotgun (WGS) entry which is preliminary data.</text>
</comment>
<evidence type="ECO:0000256" key="4">
    <source>
        <dbReference type="ARBA" id="ARBA00022801"/>
    </source>
</evidence>
<keyword evidence="2" id="KW-0645">Protease</keyword>
<evidence type="ECO:0000259" key="9">
    <source>
        <dbReference type="Pfam" id="PF02983"/>
    </source>
</evidence>
<dbReference type="Gene3D" id="2.40.10.10">
    <property type="entry name" value="Trypsin-like serine proteases"/>
    <property type="match status" value="2"/>
</dbReference>
<keyword evidence="3 8" id="KW-0732">Signal</keyword>
<keyword evidence="11" id="KW-1185">Reference proteome</keyword>
<feature type="chain" id="PRO_5045435012" description="Peptidase S1A alpha-lytic prodomain domain-containing protein" evidence="8">
    <location>
        <begin position="28"/>
        <end position="373"/>
    </location>
</feature>
<dbReference type="RefSeq" id="WP_344921066.1">
    <property type="nucleotide sequence ID" value="NZ_BAABAQ010000011.1"/>
</dbReference>
<proteinExistence type="inferred from homology"/>
<keyword evidence="6" id="KW-0865">Zymogen</keyword>
<dbReference type="Proteomes" id="UP001501251">
    <property type="component" value="Unassembled WGS sequence"/>
</dbReference>
<dbReference type="Gene3D" id="3.30.300.50">
    <property type="match status" value="2"/>
</dbReference>
<feature type="signal peptide" evidence="8">
    <location>
        <begin position="1"/>
        <end position="27"/>
    </location>
</feature>
<dbReference type="SUPFAM" id="SSF54806">
    <property type="entry name" value="Alpha-lytic protease prodomain"/>
    <property type="match status" value="1"/>
</dbReference>
<keyword evidence="7" id="KW-1015">Disulfide bond</keyword>
<dbReference type="CDD" id="cd21112">
    <property type="entry name" value="alphaLP-like"/>
    <property type="match status" value="1"/>
</dbReference>
<accession>A0ABP8BA70</accession>
<organism evidence="10 11">
    <name type="scientific">Streptosporangium oxazolinicum</name>
    <dbReference type="NCBI Taxonomy" id="909287"/>
    <lineage>
        <taxon>Bacteria</taxon>
        <taxon>Bacillati</taxon>
        <taxon>Actinomycetota</taxon>
        <taxon>Actinomycetes</taxon>
        <taxon>Streptosporangiales</taxon>
        <taxon>Streptosporangiaceae</taxon>
        <taxon>Streptosporangium</taxon>
    </lineage>
</organism>
<dbReference type="InterPro" id="IPR035070">
    <property type="entry name" value="Streptogrisin_prodomain"/>
</dbReference>
<evidence type="ECO:0000313" key="11">
    <source>
        <dbReference type="Proteomes" id="UP001501251"/>
    </source>
</evidence>
<evidence type="ECO:0000256" key="6">
    <source>
        <dbReference type="ARBA" id="ARBA00023145"/>
    </source>
</evidence>
<dbReference type="SUPFAM" id="SSF50494">
    <property type="entry name" value="Trypsin-like serine proteases"/>
    <property type="match status" value="1"/>
</dbReference>
<dbReference type="PRINTS" id="PR00861">
    <property type="entry name" value="ALYTICPTASE"/>
</dbReference>
<evidence type="ECO:0000256" key="1">
    <source>
        <dbReference type="ARBA" id="ARBA00007664"/>
    </source>
</evidence>
<dbReference type="InterPro" id="IPR001316">
    <property type="entry name" value="Pept_S1A_streptogrisin"/>
</dbReference>
<gene>
    <name evidence="10" type="ORF">GCM10022252_56030</name>
</gene>
<protein>
    <recommendedName>
        <fullName evidence="9">Peptidase S1A alpha-lytic prodomain domain-containing protein</fullName>
    </recommendedName>
</protein>